<comment type="similarity">
    <text evidence="1">Belongs to the LcrH/SycD chaperone family.</text>
</comment>
<keyword evidence="2" id="KW-0143">Chaperone</keyword>
<dbReference type="Proteomes" id="UP000664417">
    <property type="component" value="Unassembled WGS sequence"/>
</dbReference>
<dbReference type="RefSeq" id="WP_207863481.1">
    <property type="nucleotide sequence ID" value="NZ_JAFREP010000057.1"/>
</dbReference>
<accession>A0A8J7QFT9</accession>
<dbReference type="NCBIfam" id="TIGR02552">
    <property type="entry name" value="LcrH_SycD"/>
    <property type="match status" value="1"/>
</dbReference>
<sequence>MKAETSDMDVLRDTLEAFLTGQVSVAELRGLSEESMEAVYGVAYTLYSNGQYAQAAKVFQFLCIYDHLEGKYPLGWGASLFMQGEYAQALQAFAQAAVLNIDNPEIHLKAGECNLKLGELEAAEMALEAAVFYAEKDATYAVILKRAKLLLSATRRKHQKKEAV</sequence>
<protein>
    <submittedName>
        <fullName evidence="3">SycD/LcrH family type III secretion system chaperone</fullName>
    </submittedName>
</protein>
<dbReference type="PRINTS" id="PR01595">
    <property type="entry name" value="SYCDCHAPRONE"/>
</dbReference>
<dbReference type="InterPro" id="IPR005415">
    <property type="entry name" value="T3SS_Ca_resp_chp_LcrH/SycD"/>
</dbReference>
<evidence type="ECO:0000313" key="3">
    <source>
        <dbReference type="EMBL" id="MBO1323329.1"/>
    </source>
</evidence>
<gene>
    <name evidence="3" type="ORF">J3U88_32990</name>
</gene>
<comment type="caution">
    <text evidence="3">The sequence shown here is derived from an EMBL/GenBank/DDBJ whole genome shotgun (WGS) entry which is preliminary data.</text>
</comment>
<keyword evidence="4" id="KW-1185">Reference proteome</keyword>
<proteinExistence type="inferred from homology"/>
<organism evidence="3 4">
    <name type="scientific">Acanthopleuribacter pedis</name>
    <dbReference type="NCBI Taxonomy" id="442870"/>
    <lineage>
        <taxon>Bacteria</taxon>
        <taxon>Pseudomonadati</taxon>
        <taxon>Acidobacteriota</taxon>
        <taxon>Holophagae</taxon>
        <taxon>Acanthopleuribacterales</taxon>
        <taxon>Acanthopleuribacteraceae</taxon>
        <taxon>Acanthopleuribacter</taxon>
    </lineage>
</organism>
<dbReference type="Gene3D" id="1.25.40.10">
    <property type="entry name" value="Tetratricopeptide repeat domain"/>
    <property type="match status" value="1"/>
</dbReference>
<name>A0A8J7QFT9_9BACT</name>
<evidence type="ECO:0000256" key="2">
    <source>
        <dbReference type="ARBA" id="ARBA00023186"/>
    </source>
</evidence>
<dbReference type="InterPro" id="IPR016379">
    <property type="entry name" value="T3SS_Ca_resp_chp_LcrH/SycD_sub"/>
</dbReference>
<dbReference type="AlphaFoldDB" id="A0A8J7QFT9"/>
<evidence type="ECO:0000313" key="4">
    <source>
        <dbReference type="Proteomes" id="UP000664417"/>
    </source>
</evidence>
<dbReference type="InterPro" id="IPR011716">
    <property type="entry name" value="TPR-3"/>
</dbReference>
<dbReference type="SUPFAM" id="SSF48452">
    <property type="entry name" value="TPR-like"/>
    <property type="match status" value="1"/>
</dbReference>
<dbReference type="EMBL" id="JAFREP010000057">
    <property type="protein sequence ID" value="MBO1323329.1"/>
    <property type="molecule type" value="Genomic_DNA"/>
</dbReference>
<evidence type="ECO:0000256" key="1">
    <source>
        <dbReference type="ARBA" id="ARBA00010244"/>
    </source>
</evidence>
<dbReference type="InterPro" id="IPR011990">
    <property type="entry name" value="TPR-like_helical_dom_sf"/>
</dbReference>
<dbReference type="Pfam" id="PF07720">
    <property type="entry name" value="TPR_3"/>
    <property type="match status" value="1"/>
</dbReference>
<dbReference type="Pfam" id="PF14559">
    <property type="entry name" value="TPR_19"/>
    <property type="match status" value="1"/>
</dbReference>
<reference evidence="3" key="1">
    <citation type="submission" date="2021-03" db="EMBL/GenBank/DDBJ databases">
        <authorList>
            <person name="Wang G."/>
        </authorList>
    </citation>
    <scope>NUCLEOTIDE SEQUENCE</scope>
    <source>
        <strain evidence="3">KCTC 12899</strain>
    </source>
</reference>
<dbReference type="PIRSF" id="PIRSF003165">
    <property type="entry name" value="Chaperone_SicA"/>
    <property type="match status" value="1"/>
</dbReference>